<protein>
    <submittedName>
        <fullName evidence="2">ROST-like protein</fullName>
    </submittedName>
</protein>
<proteinExistence type="predicted"/>
<feature type="transmembrane region" description="Helical" evidence="1">
    <location>
        <begin position="151"/>
        <end position="170"/>
    </location>
</feature>
<feature type="transmembrane region" description="Helical" evidence="1">
    <location>
        <begin position="76"/>
        <end position="98"/>
    </location>
</feature>
<keyword evidence="1" id="KW-0812">Transmembrane</keyword>
<accession>A0ABY7FX89</accession>
<dbReference type="Pfam" id="PF21534">
    <property type="entry name" value="Rost"/>
    <property type="match status" value="1"/>
</dbReference>
<feature type="transmembrane region" description="Helical" evidence="1">
    <location>
        <begin position="119"/>
        <end position="139"/>
    </location>
</feature>
<evidence type="ECO:0000313" key="2">
    <source>
        <dbReference type="EMBL" id="WAR26797.1"/>
    </source>
</evidence>
<keyword evidence="1" id="KW-1133">Transmembrane helix</keyword>
<evidence type="ECO:0000313" key="3">
    <source>
        <dbReference type="Proteomes" id="UP001164746"/>
    </source>
</evidence>
<name>A0ABY7FX89_MYAAR</name>
<sequence>MVDCREEFRLKSFLFQHEDPQIFVQFQFGKQTAYLVWRIFWALYHIAWIIVSGIYVEQWAGPDSSQHVKWFIFLTNWAYFTLTVATIVDAAVVGYVFFKRRDILKGIADFMPWYLRADWCLATMAGVVSVTTSIVYWGLVYNGRDITAVDASTHLINSVYVIANVFLTGMPMRILHFWFSVLYALVYSLFTVVYYFAGGTNHNENPYVYPQLNWDEKPGTAAMYCVIVTFVAVSIVHLILFGFYSLKVFISSRVGLCDPVPELEDIRSPTHSNIEMKMPEY</sequence>
<dbReference type="PANTHER" id="PTHR12242">
    <property type="entry name" value="OS02G0130600 PROTEIN-RELATED"/>
    <property type="match status" value="1"/>
</dbReference>
<evidence type="ECO:0000256" key="1">
    <source>
        <dbReference type="SAM" id="Phobius"/>
    </source>
</evidence>
<reference evidence="2" key="1">
    <citation type="submission" date="2022-11" db="EMBL/GenBank/DDBJ databases">
        <title>Centuries of genome instability and evolution in soft-shell clam transmissible cancer (bioRxiv).</title>
        <authorList>
            <person name="Hart S.F.M."/>
            <person name="Yonemitsu M.A."/>
            <person name="Giersch R.M."/>
            <person name="Beal B.F."/>
            <person name="Arriagada G."/>
            <person name="Davis B.W."/>
            <person name="Ostrander E.A."/>
            <person name="Goff S.P."/>
            <person name="Metzger M.J."/>
        </authorList>
    </citation>
    <scope>NUCLEOTIDE SEQUENCE</scope>
    <source>
        <strain evidence="2">MELC-2E11</strain>
        <tissue evidence="2">Siphon/mantle</tissue>
    </source>
</reference>
<dbReference type="InterPro" id="IPR049352">
    <property type="entry name" value="Rost"/>
</dbReference>
<feature type="transmembrane region" description="Helical" evidence="1">
    <location>
        <begin position="177"/>
        <end position="197"/>
    </location>
</feature>
<feature type="transmembrane region" description="Helical" evidence="1">
    <location>
        <begin position="35"/>
        <end position="56"/>
    </location>
</feature>
<feature type="transmembrane region" description="Helical" evidence="1">
    <location>
        <begin position="221"/>
        <end position="244"/>
    </location>
</feature>
<gene>
    <name evidence="2" type="ORF">MAR_012501</name>
</gene>
<keyword evidence="3" id="KW-1185">Reference proteome</keyword>
<dbReference type="PANTHER" id="PTHR12242:SF1">
    <property type="entry name" value="MYND-TYPE DOMAIN-CONTAINING PROTEIN"/>
    <property type="match status" value="1"/>
</dbReference>
<dbReference type="Proteomes" id="UP001164746">
    <property type="component" value="Chromosome 14"/>
</dbReference>
<keyword evidence="1" id="KW-0472">Membrane</keyword>
<organism evidence="2 3">
    <name type="scientific">Mya arenaria</name>
    <name type="common">Soft-shell clam</name>
    <dbReference type="NCBI Taxonomy" id="6604"/>
    <lineage>
        <taxon>Eukaryota</taxon>
        <taxon>Metazoa</taxon>
        <taxon>Spiralia</taxon>
        <taxon>Lophotrochozoa</taxon>
        <taxon>Mollusca</taxon>
        <taxon>Bivalvia</taxon>
        <taxon>Autobranchia</taxon>
        <taxon>Heteroconchia</taxon>
        <taxon>Euheterodonta</taxon>
        <taxon>Imparidentia</taxon>
        <taxon>Neoheterodontei</taxon>
        <taxon>Myida</taxon>
        <taxon>Myoidea</taxon>
        <taxon>Myidae</taxon>
        <taxon>Mya</taxon>
    </lineage>
</organism>
<dbReference type="EMBL" id="CP111025">
    <property type="protein sequence ID" value="WAR26797.1"/>
    <property type="molecule type" value="Genomic_DNA"/>
</dbReference>